<feature type="signal peptide" evidence="1">
    <location>
        <begin position="1"/>
        <end position="23"/>
    </location>
</feature>
<evidence type="ECO:0000256" key="1">
    <source>
        <dbReference type="SAM" id="SignalP"/>
    </source>
</evidence>
<gene>
    <name evidence="2" type="ORF">SAMN05216581_3060</name>
</gene>
<dbReference type="InterPro" id="IPR021268">
    <property type="entry name" value="DUF2845"/>
</dbReference>
<evidence type="ECO:0008006" key="4">
    <source>
        <dbReference type="Google" id="ProtNLM"/>
    </source>
</evidence>
<dbReference type="OrthoDB" id="6897087at2"/>
<dbReference type="Proteomes" id="UP000182272">
    <property type="component" value="Chromosome I"/>
</dbReference>
<proteinExistence type="predicted"/>
<keyword evidence="1" id="KW-0732">Signal</keyword>
<dbReference type="Pfam" id="PF11006">
    <property type="entry name" value="DUF2845"/>
    <property type="match status" value="1"/>
</dbReference>
<feature type="chain" id="PRO_5009299111" description="DUF2845 domain-containing protein" evidence="1">
    <location>
        <begin position="24"/>
        <end position="102"/>
    </location>
</feature>
<name>A0A1H6NXA4_9PSED</name>
<organism evidence="2 3">
    <name type="scientific">Pseudomonas asplenii</name>
    <dbReference type="NCBI Taxonomy" id="53407"/>
    <lineage>
        <taxon>Bacteria</taxon>
        <taxon>Pseudomonadati</taxon>
        <taxon>Pseudomonadota</taxon>
        <taxon>Gammaproteobacteria</taxon>
        <taxon>Pseudomonadales</taxon>
        <taxon>Pseudomonadaceae</taxon>
        <taxon>Pseudomonas</taxon>
    </lineage>
</organism>
<protein>
    <recommendedName>
        <fullName evidence="4">DUF2845 domain-containing protein</fullName>
    </recommendedName>
</protein>
<dbReference type="AlphaFoldDB" id="A0A1H6NXA4"/>
<reference evidence="2 3" key="1">
    <citation type="submission" date="2016-10" db="EMBL/GenBank/DDBJ databases">
        <authorList>
            <person name="de Groot N.N."/>
        </authorList>
    </citation>
    <scope>NUCLEOTIDE SEQUENCE [LARGE SCALE GENOMIC DNA]</scope>
    <source>
        <strain evidence="2 3">LMG 2158</strain>
    </source>
</reference>
<sequence length="102" mass="11157">MNTSSSILALLASMALGLDQANAATLRCGRELISEGDTALEVREKCGEPADRQVTQPARLPNGNPLRNSVTVETWVYGPENGARSFLRFIDGRLVKVETRRK</sequence>
<evidence type="ECO:0000313" key="3">
    <source>
        <dbReference type="Proteomes" id="UP000182272"/>
    </source>
</evidence>
<evidence type="ECO:0000313" key="2">
    <source>
        <dbReference type="EMBL" id="SEI15918.1"/>
    </source>
</evidence>
<accession>A0A1H6NXA4</accession>
<dbReference type="EMBL" id="LT629972">
    <property type="protein sequence ID" value="SEI15918.1"/>
    <property type="molecule type" value="Genomic_DNA"/>
</dbReference>